<dbReference type="AlphaFoldDB" id="A0A5C5Z4B6"/>
<evidence type="ECO:0000256" key="7">
    <source>
        <dbReference type="ARBA" id="ARBA00023136"/>
    </source>
</evidence>
<sequence>MGIEKGRYNAAMSEWLHYIPFVCVLCLGMFVQSAAGFGAGLLTIPVLMWLGYSIPEAQTSLLVATVPQNLWGVWVLRDSIPVSKVAVPGLSRIAFVPIGIAALKMLESLSAVVLRQCVGGIVLVVTITIMVFNPKPRHKLHPVWAWLAFPTSGFLQGIVGMGGPPMVFWVQSHDWNTRQTRGFLFAAYLISLFPALGLLYYSFGNRIIGPGLASIATTPLLLLSTFVGLKFGTWLGRKRLRRITLAMLLLVGLVGLAAPLLSQT</sequence>
<evidence type="ECO:0000256" key="2">
    <source>
        <dbReference type="ARBA" id="ARBA00009142"/>
    </source>
</evidence>
<evidence type="ECO:0000256" key="1">
    <source>
        <dbReference type="ARBA" id="ARBA00004651"/>
    </source>
</evidence>
<keyword evidence="4 8" id="KW-1003">Cell membrane</keyword>
<feature type="transmembrane region" description="Helical" evidence="8">
    <location>
        <begin position="85"/>
        <end position="106"/>
    </location>
</feature>
<evidence type="ECO:0000256" key="5">
    <source>
        <dbReference type="ARBA" id="ARBA00022692"/>
    </source>
</evidence>
<dbReference type="PANTHER" id="PTHR30269">
    <property type="entry name" value="TRANSMEMBRANE PROTEIN YFCA"/>
    <property type="match status" value="1"/>
</dbReference>
<evidence type="ECO:0000256" key="6">
    <source>
        <dbReference type="ARBA" id="ARBA00022989"/>
    </source>
</evidence>
<dbReference type="PANTHER" id="PTHR30269:SF37">
    <property type="entry name" value="MEMBRANE TRANSPORTER PROTEIN"/>
    <property type="match status" value="1"/>
</dbReference>
<evidence type="ECO:0000313" key="10">
    <source>
        <dbReference type="Proteomes" id="UP000315010"/>
    </source>
</evidence>
<proteinExistence type="inferred from homology"/>
<dbReference type="InterPro" id="IPR002781">
    <property type="entry name" value="TM_pro_TauE-like"/>
</dbReference>
<keyword evidence="7 8" id="KW-0472">Membrane</keyword>
<gene>
    <name evidence="9" type="ORF">CA13_36390</name>
</gene>
<keyword evidence="6 8" id="KW-1133">Transmembrane helix</keyword>
<dbReference type="EMBL" id="SJPJ01000001">
    <property type="protein sequence ID" value="TWT82178.1"/>
    <property type="molecule type" value="Genomic_DNA"/>
</dbReference>
<dbReference type="Proteomes" id="UP000315010">
    <property type="component" value="Unassembled WGS sequence"/>
</dbReference>
<feature type="transmembrane region" description="Helical" evidence="8">
    <location>
        <begin position="182"/>
        <end position="201"/>
    </location>
</feature>
<feature type="transmembrane region" description="Helical" evidence="8">
    <location>
        <begin position="243"/>
        <end position="261"/>
    </location>
</feature>
<evidence type="ECO:0000256" key="4">
    <source>
        <dbReference type="ARBA" id="ARBA00022475"/>
    </source>
</evidence>
<evidence type="ECO:0000256" key="3">
    <source>
        <dbReference type="ARBA" id="ARBA00022448"/>
    </source>
</evidence>
<keyword evidence="10" id="KW-1185">Reference proteome</keyword>
<accession>A0A5C5Z4B6</accession>
<evidence type="ECO:0000256" key="8">
    <source>
        <dbReference type="RuleBase" id="RU363041"/>
    </source>
</evidence>
<reference evidence="9 10" key="1">
    <citation type="submission" date="2019-02" db="EMBL/GenBank/DDBJ databases">
        <title>Deep-cultivation of Planctomycetes and their phenomic and genomic characterization uncovers novel biology.</title>
        <authorList>
            <person name="Wiegand S."/>
            <person name="Jogler M."/>
            <person name="Boedeker C."/>
            <person name="Pinto D."/>
            <person name="Vollmers J."/>
            <person name="Rivas-Marin E."/>
            <person name="Kohn T."/>
            <person name="Peeters S.H."/>
            <person name="Heuer A."/>
            <person name="Rast P."/>
            <person name="Oberbeckmann S."/>
            <person name="Bunk B."/>
            <person name="Jeske O."/>
            <person name="Meyerdierks A."/>
            <person name="Storesund J.E."/>
            <person name="Kallscheuer N."/>
            <person name="Luecker S."/>
            <person name="Lage O.M."/>
            <person name="Pohl T."/>
            <person name="Merkel B.J."/>
            <person name="Hornburger P."/>
            <person name="Mueller R.-W."/>
            <person name="Bruemmer F."/>
            <person name="Labrenz M."/>
            <person name="Spormann A.M."/>
            <person name="Op Den Camp H."/>
            <person name="Overmann J."/>
            <person name="Amann R."/>
            <person name="Jetten M.S.M."/>
            <person name="Mascher T."/>
            <person name="Medema M.H."/>
            <person name="Devos D.P."/>
            <person name="Kaster A.-K."/>
            <person name="Ovreas L."/>
            <person name="Rohde M."/>
            <person name="Galperin M.Y."/>
            <person name="Jogler C."/>
        </authorList>
    </citation>
    <scope>NUCLEOTIDE SEQUENCE [LARGE SCALE GENOMIC DNA]</scope>
    <source>
        <strain evidence="9 10">CA13</strain>
    </source>
</reference>
<dbReference type="GO" id="GO:0005886">
    <property type="term" value="C:plasma membrane"/>
    <property type="evidence" value="ECO:0007669"/>
    <property type="project" value="UniProtKB-SubCell"/>
</dbReference>
<evidence type="ECO:0000313" key="9">
    <source>
        <dbReference type="EMBL" id="TWT82178.1"/>
    </source>
</evidence>
<name>A0A5C5Z4B6_9BACT</name>
<organism evidence="9 10">
    <name type="scientific">Novipirellula herctigrandis</name>
    <dbReference type="NCBI Taxonomy" id="2527986"/>
    <lineage>
        <taxon>Bacteria</taxon>
        <taxon>Pseudomonadati</taxon>
        <taxon>Planctomycetota</taxon>
        <taxon>Planctomycetia</taxon>
        <taxon>Pirellulales</taxon>
        <taxon>Pirellulaceae</taxon>
        <taxon>Novipirellula</taxon>
    </lineage>
</organism>
<keyword evidence="5 8" id="KW-0812">Transmembrane</keyword>
<comment type="similarity">
    <text evidence="2 8">Belongs to the 4-toluene sulfonate uptake permease (TSUP) (TC 2.A.102) family.</text>
</comment>
<dbReference type="InterPro" id="IPR052017">
    <property type="entry name" value="TSUP"/>
</dbReference>
<protein>
    <recommendedName>
        <fullName evidence="8">Probable membrane transporter protein</fullName>
    </recommendedName>
</protein>
<comment type="caution">
    <text evidence="9">The sequence shown here is derived from an EMBL/GenBank/DDBJ whole genome shotgun (WGS) entry which is preliminary data.</text>
</comment>
<keyword evidence="3" id="KW-0813">Transport</keyword>
<feature type="transmembrane region" description="Helical" evidence="8">
    <location>
        <begin position="144"/>
        <end position="170"/>
    </location>
</feature>
<feature type="transmembrane region" description="Helical" evidence="8">
    <location>
        <begin position="207"/>
        <end position="231"/>
    </location>
</feature>
<feature type="transmembrane region" description="Helical" evidence="8">
    <location>
        <begin position="113"/>
        <end position="132"/>
    </location>
</feature>
<feature type="transmembrane region" description="Helical" evidence="8">
    <location>
        <begin position="21"/>
        <end position="52"/>
    </location>
</feature>
<dbReference type="Pfam" id="PF01925">
    <property type="entry name" value="TauE"/>
    <property type="match status" value="1"/>
</dbReference>
<comment type="subcellular location">
    <subcellularLocation>
        <location evidence="1 8">Cell membrane</location>
        <topology evidence="1 8">Multi-pass membrane protein</topology>
    </subcellularLocation>
</comment>